<name>A0A5N7A109_9EURO</name>
<dbReference type="GeneID" id="43651736"/>
<evidence type="ECO:0000313" key="2">
    <source>
        <dbReference type="Proteomes" id="UP000326268"/>
    </source>
</evidence>
<sequence length="264" mass="30620">MLSDTTHMTGGETYIRKGDGSAAKVEGPSLGHCFMLQGGQVEHLAARAFGTAERITTITSYRAAIPGFYDDSYISNVRSYCDLPELYTEWTNYRLERLKQEIEHMQITIIQHIGRDQDSFPLNEVYHFAEQQISYLKRSVRQMVDQTLCAEVRRHFDGQEINAVGEKWARIRLHQQFKDLLPVVMAQTLMWRPVLPYLSDWGETKCMIRSGNASLVYSQQRTFSWDQNRSEEYLFGDELLRQGLKEVLVAWLHRFNLVNLGKDT</sequence>
<dbReference type="OrthoDB" id="10256055at2759"/>
<accession>A0A5N7A109</accession>
<gene>
    <name evidence="1" type="ORF">BDV27DRAFT_129817</name>
</gene>
<organism evidence="1 2">
    <name type="scientific">Aspergillus caelatus</name>
    <dbReference type="NCBI Taxonomy" id="61420"/>
    <lineage>
        <taxon>Eukaryota</taxon>
        <taxon>Fungi</taxon>
        <taxon>Dikarya</taxon>
        <taxon>Ascomycota</taxon>
        <taxon>Pezizomycotina</taxon>
        <taxon>Eurotiomycetes</taxon>
        <taxon>Eurotiomycetidae</taxon>
        <taxon>Eurotiales</taxon>
        <taxon>Aspergillaceae</taxon>
        <taxon>Aspergillus</taxon>
        <taxon>Aspergillus subgen. Circumdati</taxon>
    </lineage>
</organism>
<protein>
    <submittedName>
        <fullName evidence="1">Uncharacterized protein</fullName>
    </submittedName>
</protein>
<keyword evidence="2" id="KW-1185">Reference proteome</keyword>
<dbReference type="RefSeq" id="XP_031926573.1">
    <property type="nucleotide sequence ID" value="XM_032067290.1"/>
</dbReference>
<dbReference type="PANTHER" id="PTHR41677">
    <property type="entry name" value="YALI0B19030P"/>
    <property type="match status" value="1"/>
</dbReference>
<dbReference type="Proteomes" id="UP000326268">
    <property type="component" value="Unassembled WGS sequence"/>
</dbReference>
<proteinExistence type="predicted"/>
<dbReference type="PANTHER" id="PTHR41677:SF1">
    <property type="entry name" value="FE2OG DIOXYGENASE DOMAIN-CONTAINING PROTEIN"/>
    <property type="match status" value="1"/>
</dbReference>
<dbReference type="AlphaFoldDB" id="A0A5N7A109"/>
<reference evidence="1 2" key="1">
    <citation type="submission" date="2019-04" db="EMBL/GenBank/DDBJ databases">
        <title>Friends and foes A comparative genomics studyof 23 Aspergillus species from section Flavi.</title>
        <authorList>
            <consortium name="DOE Joint Genome Institute"/>
            <person name="Kjaerbolling I."/>
            <person name="Vesth T."/>
            <person name="Frisvad J.C."/>
            <person name="Nybo J.L."/>
            <person name="Theobald S."/>
            <person name="Kildgaard S."/>
            <person name="Isbrandt T."/>
            <person name="Kuo A."/>
            <person name="Sato A."/>
            <person name="Lyhne E.K."/>
            <person name="Kogle M.E."/>
            <person name="Wiebenga A."/>
            <person name="Kun R.S."/>
            <person name="Lubbers R.J."/>
            <person name="Makela M.R."/>
            <person name="Barry K."/>
            <person name="Chovatia M."/>
            <person name="Clum A."/>
            <person name="Daum C."/>
            <person name="Haridas S."/>
            <person name="He G."/>
            <person name="LaButti K."/>
            <person name="Lipzen A."/>
            <person name="Mondo S."/>
            <person name="Riley R."/>
            <person name="Salamov A."/>
            <person name="Simmons B.A."/>
            <person name="Magnuson J.K."/>
            <person name="Henrissat B."/>
            <person name="Mortensen U.H."/>
            <person name="Larsen T.O."/>
            <person name="Devries R.P."/>
            <person name="Grigoriev I.V."/>
            <person name="Machida M."/>
            <person name="Baker S.E."/>
            <person name="Andersen M.R."/>
        </authorList>
    </citation>
    <scope>NUCLEOTIDE SEQUENCE [LARGE SCALE GENOMIC DNA]</scope>
    <source>
        <strain evidence="1 2">CBS 763.97</strain>
    </source>
</reference>
<evidence type="ECO:0000313" key="1">
    <source>
        <dbReference type="EMBL" id="KAE8363492.1"/>
    </source>
</evidence>
<dbReference type="EMBL" id="ML737674">
    <property type="protein sequence ID" value="KAE8363492.1"/>
    <property type="molecule type" value="Genomic_DNA"/>
</dbReference>